<dbReference type="Pfam" id="PF00225">
    <property type="entry name" value="Kinesin"/>
    <property type="match status" value="1"/>
</dbReference>
<dbReference type="GO" id="GO:0003777">
    <property type="term" value="F:microtubule motor activity"/>
    <property type="evidence" value="ECO:0007669"/>
    <property type="project" value="InterPro"/>
</dbReference>
<dbReference type="FunFam" id="3.40.850.10:FF:000111">
    <property type="entry name" value="p-loop nucleoside triphosphate hydrolase superfamily protein with CH (Calponin Homology) domain"/>
    <property type="match status" value="1"/>
</dbReference>
<dbReference type="PROSITE" id="PS50067">
    <property type="entry name" value="KINESIN_MOTOR_2"/>
    <property type="match status" value="1"/>
</dbReference>
<dbReference type="Pfam" id="PF05910">
    <property type="entry name" value="DUF868"/>
    <property type="match status" value="1"/>
</dbReference>
<sequence length="1605" mass="179570">MPQESILSSIFASPHKRGLNLKCSASVCTNNEASYPVMAEESINDHELAQRKAEEAASRRYEAAEWLRQMDNSASSSLSKEPSEEEFCLALRNGLILCNVLNRVNPGAVVKVVDNAVVDSLALQSSEGPAQSAIQYFENMRNFLEAVNDMKLLTFEASDLEKGGSSSKVVDCILCLKGYYEWKLSGGVGVWRYGGTVRITSFPKWSPTNILGTESVDESESSQFLHLSGGVSIEETKAANALTSLFDKFGLKLLLAYLKETDGVDDLPLNAMVIDSLIRKVIRDFSALLDSQGTQLGHFLKKILKGDTSCLTKREFVDAITLYLNQRRSLASNEVSKLCTCGGKRDNNQHSVQYCAKHAEIIDAQQKELEGLRYFYEGIKLELKQIQSKWDQELNRLENHIKSLEEASSSYHKVLEENRVLYNQVQDLKGAIRVYCRVRPFLPGQPNGQSTVDYIGENGNIMIMNPLKQGKDARRVFSFNKVFATSATQEEIYADTQPLVRSALDGYNVCIFAYGQTGSGKTYTMSGPDLMTEETWGVNYRALRDLFHISKERADAIKYEVGVQMIEIYNEQLNGLNVPDASLVPVNCTQDVLDLMKVGQRNRAVGATALNERSSRSHSVLTVHVRGRDLVSNSILKGCLHLVDLAGSERVDKSEAVGERLKEAQHINKSLSALGDVISALAQKSQHIPYRNSKLTQVLQDSLGGHAKTLMFVHINPELNALGETISTLKFAERVATIELGAAQSNKETGEIRELKEEISNIKSALERKETELQQWKAGNARNPTESQKAPRAVSPFRLPKNGTSDSMKPENYQRHMDDRSSEAKTCSSGKQRRSRFPSTHIEKESIPKMSILAEEKIVSSGNTRSPSPPVRRRSISTDRGSVIKSKVRSDTAENQPISKHLLPARVLVNKSLVTMPMPSSIDNNSRVNLHSQESVKQDRINETLFNLQKINSRKVNQEHEEEQLKQAALGVARHGGTRKNKVDNKSKVKPHQQFPFRIQKPDMTIPITDMEIGRDMTTEAPRKSNYCEPENDISLMESAVHGVNLKKINHNISRNFQNIGSRGGQAAEPLLSSKVENKIFQHGSGRNLKEGTNTTLPEFRRSRSTPRGNSFNKSNGGTKEIIENIVQLLQLIVQFKWSMAHSIVKPVVLTLQEPSRLKTSKDAKTTEGDNTHQNSVTFVYQTKIAESLRSVTVSWCKDSTDHFVSIGVENTLVENKFSFKIDLESGHAWGKKGLRSFEMAGTRVDIYWDLRHAKFSTGPQPISGYYIALVCKKEVLLLLGDLQNDAFERTKSKPSPEEATLVCKRDNVYGKKVFCTRAILEDGKTEHDVVIETSLSGPDDPEMWITIDGMLTSRIMNLHWRFRGNDIVMVNNFPVQIFWDVHDWLFTNEIGPSPAFFVFKPGFLEGANDPKSRECPEKYGESSRNELQEENSCTTGFCHFLKCFHRLSLLAFDIELFATLPCFSFLHLLGFAGNVVFKLSCQLPSRFSSISRSIWKSPIACLKYRDFSSSLSVRYIACTFYRVKLSETALPVKSRGYCGCTDVNVLKINGGKDAHATIAHCESSQDPNEICSDFFFDDSEQVHCLGVSWASLCRTQGNYTTSYG</sequence>
<proteinExistence type="inferred from homology"/>
<dbReference type="InterPro" id="IPR036872">
    <property type="entry name" value="CH_dom_sf"/>
</dbReference>
<feature type="domain" description="Kinesin motor" evidence="6">
    <location>
        <begin position="431"/>
        <end position="738"/>
    </location>
</feature>
<dbReference type="GO" id="GO:0005524">
    <property type="term" value="F:ATP binding"/>
    <property type="evidence" value="ECO:0007669"/>
    <property type="project" value="UniProtKB-UniRule"/>
</dbReference>
<evidence type="ECO:0000256" key="1">
    <source>
        <dbReference type="ARBA" id="ARBA00010899"/>
    </source>
</evidence>
<evidence type="ECO:0000256" key="4">
    <source>
        <dbReference type="SAM" id="MobiDB-lite"/>
    </source>
</evidence>
<dbReference type="Gene3D" id="1.10.418.10">
    <property type="entry name" value="Calponin-like domain"/>
    <property type="match status" value="1"/>
</dbReference>
<evidence type="ECO:0000256" key="3">
    <source>
        <dbReference type="PROSITE-ProRule" id="PRU00283"/>
    </source>
</evidence>
<feature type="binding site" evidence="3">
    <location>
        <begin position="515"/>
        <end position="522"/>
    </location>
    <ligand>
        <name>ATP</name>
        <dbReference type="ChEBI" id="CHEBI:30616"/>
    </ligand>
</feature>
<dbReference type="InterPro" id="IPR001752">
    <property type="entry name" value="Kinesin_motor_dom"/>
</dbReference>
<dbReference type="InterPro" id="IPR036961">
    <property type="entry name" value="Kinesin_motor_dom_sf"/>
</dbReference>
<dbReference type="CDD" id="cd21203">
    <property type="entry name" value="CH_AtKIN14-like"/>
    <property type="match status" value="1"/>
</dbReference>
<dbReference type="SUPFAM" id="SSF47576">
    <property type="entry name" value="Calponin-homology domain, CH-domain"/>
    <property type="match status" value="1"/>
</dbReference>
<comment type="similarity">
    <text evidence="1">Belongs to the TRAFAC class myosin-kinesin ATPase superfamily. Kinesin family. KIN-14 subfamily.</text>
</comment>
<feature type="region of interest" description="Disordered" evidence="4">
    <location>
        <begin position="859"/>
        <end position="893"/>
    </location>
</feature>
<evidence type="ECO:0000313" key="7">
    <source>
        <dbReference type="EMBL" id="QCE01869.1"/>
    </source>
</evidence>
<dbReference type="InterPro" id="IPR008586">
    <property type="entry name" value="DUF868_pln"/>
</dbReference>
<dbReference type="EMBL" id="CP039351">
    <property type="protein sequence ID" value="QCE01869.1"/>
    <property type="molecule type" value="Genomic_DNA"/>
</dbReference>
<keyword evidence="3" id="KW-0067">ATP-binding</keyword>
<dbReference type="GO" id="GO:0008017">
    <property type="term" value="F:microtubule binding"/>
    <property type="evidence" value="ECO:0007669"/>
    <property type="project" value="InterPro"/>
</dbReference>
<dbReference type="PROSITE" id="PS50021">
    <property type="entry name" value="CH"/>
    <property type="match status" value="1"/>
</dbReference>
<dbReference type="InterPro" id="IPR027640">
    <property type="entry name" value="Kinesin-like_fam"/>
</dbReference>
<keyword evidence="2 3" id="KW-0505">Motor protein</keyword>
<dbReference type="PANTHER" id="PTHR47972">
    <property type="entry name" value="KINESIN-LIKE PROTEIN KLP-3"/>
    <property type="match status" value="1"/>
</dbReference>
<evidence type="ECO:0000256" key="2">
    <source>
        <dbReference type="ARBA" id="ARBA00023175"/>
    </source>
</evidence>
<feature type="region of interest" description="Disordered" evidence="4">
    <location>
        <begin position="778"/>
        <end position="847"/>
    </location>
</feature>
<keyword evidence="8" id="KW-1185">Reference proteome</keyword>
<dbReference type="PRINTS" id="PR00380">
    <property type="entry name" value="KINESINHEAVY"/>
</dbReference>
<dbReference type="SMART" id="SM00129">
    <property type="entry name" value="KISc"/>
    <property type="match status" value="1"/>
</dbReference>
<dbReference type="SMART" id="SM00033">
    <property type="entry name" value="CH"/>
    <property type="match status" value="1"/>
</dbReference>
<feature type="domain" description="Calponin-homology (CH)" evidence="5">
    <location>
        <begin position="57"/>
        <end position="181"/>
    </location>
</feature>
<dbReference type="FunFam" id="3.40.850.10:FF:000178">
    <property type="entry name" value="Kinesin-related protein3"/>
    <property type="match status" value="1"/>
</dbReference>
<dbReference type="Pfam" id="PF00307">
    <property type="entry name" value="CH"/>
    <property type="match status" value="1"/>
</dbReference>
<organism evidence="7 8">
    <name type="scientific">Vigna unguiculata</name>
    <name type="common">Cowpea</name>
    <dbReference type="NCBI Taxonomy" id="3917"/>
    <lineage>
        <taxon>Eukaryota</taxon>
        <taxon>Viridiplantae</taxon>
        <taxon>Streptophyta</taxon>
        <taxon>Embryophyta</taxon>
        <taxon>Tracheophyta</taxon>
        <taxon>Spermatophyta</taxon>
        <taxon>Magnoliopsida</taxon>
        <taxon>eudicotyledons</taxon>
        <taxon>Gunneridae</taxon>
        <taxon>Pentapetalae</taxon>
        <taxon>rosids</taxon>
        <taxon>fabids</taxon>
        <taxon>Fabales</taxon>
        <taxon>Fabaceae</taxon>
        <taxon>Papilionoideae</taxon>
        <taxon>50 kb inversion clade</taxon>
        <taxon>NPAAA clade</taxon>
        <taxon>indigoferoid/millettioid clade</taxon>
        <taxon>Phaseoleae</taxon>
        <taxon>Vigna</taxon>
    </lineage>
</organism>
<keyword evidence="3" id="KW-0547">Nucleotide-binding</keyword>
<protein>
    <submittedName>
        <fullName evidence="7">Kinesin family member C2/C3</fullName>
    </submittedName>
</protein>
<dbReference type="InterPro" id="IPR031852">
    <property type="entry name" value="Vik1/Cik1_MT-bd"/>
</dbReference>
<evidence type="ECO:0000259" key="5">
    <source>
        <dbReference type="PROSITE" id="PS50021"/>
    </source>
</evidence>
<reference evidence="7 8" key="1">
    <citation type="submission" date="2019-04" db="EMBL/GenBank/DDBJ databases">
        <title>An improved genome assembly and genetic linkage map for asparagus bean, Vigna unguiculata ssp. sesquipedialis.</title>
        <authorList>
            <person name="Xia Q."/>
            <person name="Zhang R."/>
            <person name="Dong Y."/>
        </authorList>
    </citation>
    <scope>NUCLEOTIDE SEQUENCE [LARGE SCALE GENOMIC DNA]</scope>
    <source>
        <tissue evidence="7">Leaf</tissue>
    </source>
</reference>
<feature type="compositionally biased region" description="Basic and acidic residues" evidence="4">
    <location>
        <begin position="808"/>
        <end position="823"/>
    </location>
</feature>
<gene>
    <name evidence="7" type="ORF">DEO72_LG7g3169</name>
</gene>
<dbReference type="SUPFAM" id="SSF52540">
    <property type="entry name" value="P-loop containing nucleoside triphosphate hydrolases"/>
    <property type="match status" value="1"/>
</dbReference>
<name>A0A4D6MP21_VIGUN</name>
<dbReference type="InterPro" id="IPR001715">
    <property type="entry name" value="CH_dom"/>
</dbReference>
<evidence type="ECO:0000313" key="8">
    <source>
        <dbReference type="Proteomes" id="UP000501690"/>
    </source>
</evidence>
<dbReference type="GO" id="GO:0007018">
    <property type="term" value="P:microtubule-based movement"/>
    <property type="evidence" value="ECO:0007669"/>
    <property type="project" value="InterPro"/>
</dbReference>
<dbReference type="Pfam" id="PF16796">
    <property type="entry name" value="Microtub_bd"/>
    <property type="match status" value="1"/>
</dbReference>
<dbReference type="GO" id="GO:0015630">
    <property type="term" value="C:microtubule cytoskeleton"/>
    <property type="evidence" value="ECO:0007669"/>
    <property type="project" value="TreeGrafter"/>
</dbReference>
<dbReference type="Proteomes" id="UP000501690">
    <property type="component" value="Linkage Group LG7"/>
</dbReference>
<dbReference type="InterPro" id="IPR027417">
    <property type="entry name" value="P-loop_NTPase"/>
</dbReference>
<dbReference type="PANTHER" id="PTHR47972:SF13">
    <property type="entry name" value="HEAVY CHAIN, PUTATIVE-RELATED"/>
    <property type="match status" value="1"/>
</dbReference>
<dbReference type="Gene3D" id="3.40.850.10">
    <property type="entry name" value="Kinesin motor domain"/>
    <property type="match status" value="1"/>
</dbReference>
<accession>A0A4D6MP21</accession>
<evidence type="ECO:0000259" key="6">
    <source>
        <dbReference type="PROSITE" id="PS50067"/>
    </source>
</evidence>
<dbReference type="FunFam" id="1.10.418.10:FF:000067">
    <property type="entry name" value="kinesin-like protein KIN-14F"/>
    <property type="match status" value="1"/>
</dbReference>